<protein>
    <submittedName>
        <fullName evidence="1">Uncharacterized protein</fullName>
    </submittedName>
</protein>
<proteinExistence type="predicted"/>
<gene>
    <name evidence="1" type="ORF">TPC1_31464</name>
</gene>
<evidence type="ECO:0000313" key="1">
    <source>
        <dbReference type="EMBL" id="JAP89041.1"/>
    </source>
</evidence>
<name>A0A146K056_9EUKA</name>
<accession>A0A146K056</accession>
<organism evidence="1">
    <name type="scientific">Trepomonas sp. PC1</name>
    <dbReference type="NCBI Taxonomy" id="1076344"/>
    <lineage>
        <taxon>Eukaryota</taxon>
        <taxon>Metamonada</taxon>
        <taxon>Diplomonadida</taxon>
        <taxon>Hexamitidae</taxon>
        <taxon>Hexamitinae</taxon>
        <taxon>Trepomonas</taxon>
    </lineage>
</organism>
<reference evidence="1" key="1">
    <citation type="submission" date="2015-07" db="EMBL/GenBank/DDBJ databases">
        <title>Adaptation to a free-living lifestyle via gene acquisitions in the diplomonad Trepomonas sp. PC1.</title>
        <authorList>
            <person name="Xu F."/>
            <person name="Jerlstrom-Hultqvist J."/>
            <person name="Kolisko M."/>
            <person name="Simpson A.G.B."/>
            <person name="Roger A.J."/>
            <person name="Svard S.G."/>
            <person name="Andersson J.O."/>
        </authorList>
    </citation>
    <scope>NUCLEOTIDE SEQUENCE</scope>
    <source>
        <strain evidence="1">PC1</strain>
    </source>
</reference>
<dbReference type="EMBL" id="GDID01007565">
    <property type="protein sequence ID" value="JAP89041.1"/>
    <property type="molecule type" value="Transcribed_RNA"/>
</dbReference>
<dbReference type="AlphaFoldDB" id="A0A146K056"/>
<sequence length="339" mass="39869">YVLIILLPNEKRGDGFLNCSGLDTYKYYGSFLYQIPDGLCNLKDSCIVPLHYQYDYDKNQPKKETFSYDFQMFQLEYKSRHKEDEKVQKQGLPVVQFGSQMLTITVEGPKQINHFVFPYSTETVNFYWAVNKEAHLQAIQKQFETFVGYVTKDLENQRQAFTDAAWDFPTHAIYVNCSPEDMHSKMMATKAEQLFQVAEHQEYRVTSNAQGFKLSKTIYVEMYRNEQISMCFEMKKNPITHKIAKYFQEFEEGYAVCYGNTKIKGLQNQETTHTFPLDHKVLNDGERGHVFWHYLGFVMNTKKSEKQHYVSSEKLFLGLGWYDGTKEIHVFPIRLTDIE</sequence>
<feature type="non-terminal residue" evidence="1">
    <location>
        <position position="1"/>
    </location>
</feature>